<dbReference type="EMBL" id="MWDQ01000026">
    <property type="protein sequence ID" value="OQB74927.1"/>
    <property type="molecule type" value="Genomic_DNA"/>
</dbReference>
<evidence type="ECO:0000313" key="7">
    <source>
        <dbReference type="EMBL" id="OQB74927.1"/>
    </source>
</evidence>
<sequence>MKSRVKRKNDSTKSKIHDRKLEMELLKQAKNGSKEARDKLVEINQGLVFSIAKKYAFLQNNLADLVAEGNMGLLKAIEKYDLKKRAKFGTYAYFWVKKYIMKAVMDQSITAPENVQKLKTKYKNALEKFRTEKNRYPKDSEIASILKVNPKTFSRYRNYFESIKIPELIRGDADQYIDMFEVKNNEEDEIRWTKLLRDEDLLNTLFERIKKKHKKILIEKRIQALKLRYGIEDGTTYSCNEIAKKMQISRQRVHQMIKTCIKYLHQEIKEMKNEGII</sequence>
<evidence type="ECO:0000256" key="4">
    <source>
        <dbReference type="ARBA" id="ARBA00023163"/>
    </source>
</evidence>
<dbReference type="SUPFAM" id="SSF88659">
    <property type="entry name" value="Sigma3 and sigma4 domains of RNA polymerase sigma factors"/>
    <property type="match status" value="2"/>
</dbReference>
<protein>
    <submittedName>
        <fullName evidence="7">RNA polymerase sigma factor SigA</fullName>
    </submittedName>
</protein>
<dbReference type="GO" id="GO:0016987">
    <property type="term" value="F:sigma factor activity"/>
    <property type="evidence" value="ECO:0007669"/>
    <property type="project" value="UniProtKB-KW"/>
</dbReference>
<comment type="caution">
    <text evidence="7">The sequence shown here is derived from an EMBL/GenBank/DDBJ whole genome shotgun (WGS) entry which is preliminary data.</text>
</comment>
<keyword evidence="4" id="KW-0804">Transcription</keyword>
<evidence type="ECO:0000259" key="6">
    <source>
        <dbReference type="Pfam" id="PF04545"/>
    </source>
</evidence>
<organism evidence="7">
    <name type="scientific">candidate division TA06 bacterium ADurb.Bin131</name>
    <dbReference type="NCBI Taxonomy" id="1852827"/>
    <lineage>
        <taxon>Bacteria</taxon>
        <taxon>Bacteria division TA06</taxon>
    </lineage>
</organism>
<dbReference type="GO" id="GO:0006352">
    <property type="term" value="P:DNA-templated transcription initiation"/>
    <property type="evidence" value="ECO:0007669"/>
    <property type="project" value="InterPro"/>
</dbReference>
<dbReference type="AlphaFoldDB" id="A0A1V6CDF9"/>
<dbReference type="PRINTS" id="PR00046">
    <property type="entry name" value="SIGMA70FCT"/>
</dbReference>
<feature type="domain" description="RNA polymerase sigma-70 region 4" evidence="6">
    <location>
        <begin position="223"/>
        <end position="263"/>
    </location>
</feature>
<dbReference type="InterPro" id="IPR014284">
    <property type="entry name" value="RNA_pol_sigma-70_dom"/>
</dbReference>
<dbReference type="SUPFAM" id="SSF88946">
    <property type="entry name" value="Sigma2 domain of RNA polymerase sigma factors"/>
    <property type="match status" value="1"/>
</dbReference>
<dbReference type="PANTHER" id="PTHR30603:SF47">
    <property type="entry name" value="RNA POLYMERASE SIGMA FACTOR SIGD, CHLOROPLASTIC"/>
    <property type="match status" value="1"/>
</dbReference>
<dbReference type="InterPro" id="IPR013325">
    <property type="entry name" value="RNA_pol_sigma_r2"/>
</dbReference>
<gene>
    <name evidence="7" type="primary">sigA_1</name>
    <name evidence="7" type="ORF">BWX89_00285</name>
</gene>
<reference evidence="7" key="1">
    <citation type="submission" date="2017-02" db="EMBL/GenBank/DDBJ databases">
        <title>Delving into the versatile metabolic prowess of the omnipresent phylum Bacteroidetes.</title>
        <authorList>
            <person name="Nobu M.K."/>
            <person name="Mei R."/>
            <person name="Narihiro T."/>
            <person name="Kuroda K."/>
            <person name="Liu W.-T."/>
        </authorList>
    </citation>
    <scope>NUCLEOTIDE SEQUENCE</scope>
    <source>
        <strain evidence="7">ADurb.Bin131</strain>
    </source>
</reference>
<dbReference type="InterPro" id="IPR007627">
    <property type="entry name" value="RNA_pol_sigma70_r2"/>
</dbReference>
<name>A0A1V6CDF9_UNCT6</name>
<dbReference type="PANTHER" id="PTHR30603">
    <property type="entry name" value="RNA POLYMERASE SIGMA FACTOR RPO"/>
    <property type="match status" value="1"/>
</dbReference>
<dbReference type="InterPro" id="IPR000943">
    <property type="entry name" value="RNA_pol_sigma70"/>
</dbReference>
<feature type="domain" description="RNA polymerase sigma-70 region 2" evidence="5">
    <location>
        <begin position="40"/>
        <end position="107"/>
    </location>
</feature>
<dbReference type="InterPro" id="IPR013324">
    <property type="entry name" value="RNA_pol_sigma_r3/r4-like"/>
</dbReference>
<evidence type="ECO:0000256" key="3">
    <source>
        <dbReference type="ARBA" id="ARBA00023125"/>
    </source>
</evidence>
<keyword evidence="3" id="KW-0238">DNA-binding</keyword>
<proteinExistence type="predicted"/>
<dbReference type="NCBIfam" id="TIGR02937">
    <property type="entry name" value="sigma70-ECF"/>
    <property type="match status" value="1"/>
</dbReference>
<dbReference type="InterPro" id="IPR007630">
    <property type="entry name" value="RNA_pol_sigma70_r4"/>
</dbReference>
<evidence type="ECO:0000256" key="2">
    <source>
        <dbReference type="ARBA" id="ARBA00023082"/>
    </source>
</evidence>
<dbReference type="InterPro" id="IPR050239">
    <property type="entry name" value="Sigma-70_RNA_pol_init_factors"/>
</dbReference>
<dbReference type="GO" id="GO:0003677">
    <property type="term" value="F:DNA binding"/>
    <property type="evidence" value="ECO:0007669"/>
    <property type="project" value="UniProtKB-KW"/>
</dbReference>
<dbReference type="Pfam" id="PF04542">
    <property type="entry name" value="Sigma70_r2"/>
    <property type="match status" value="1"/>
</dbReference>
<evidence type="ECO:0000256" key="1">
    <source>
        <dbReference type="ARBA" id="ARBA00023015"/>
    </source>
</evidence>
<dbReference type="Gene3D" id="1.20.140.160">
    <property type="match status" value="1"/>
</dbReference>
<dbReference type="Pfam" id="PF04545">
    <property type="entry name" value="Sigma70_r4"/>
    <property type="match status" value="1"/>
</dbReference>
<keyword evidence="2" id="KW-0731">Sigma factor</keyword>
<dbReference type="Proteomes" id="UP000485562">
    <property type="component" value="Unassembled WGS sequence"/>
</dbReference>
<keyword evidence="1" id="KW-0805">Transcription regulation</keyword>
<dbReference type="Gene3D" id="1.20.120.1810">
    <property type="match status" value="1"/>
</dbReference>
<accession>A0A1V6CDF9</accession>
<evidence type="ECO:0000259" key="5">
    <source>
        <dbReference type="Pfam" id="PF04542"/>
    </source>
</evidence>